<sequence length="299" mass="30532">MSAPETAPVDNASPGRAPSDTVPPDHVPSDGAPSDPPAPKAVPGPGRGLPRAVGIALATAGLLAVTATSAAVTVAVGRPTAHPAASAAGPAASATATGTTPTAAPAAGRSPGAAPSTSAAPTPTPSSTLHGTVNGDTHGGDLRYFLLPMPDGAEPYGSPDGTGLSVKDIAAQYSNAGEIPSVLDSYGYQDEGAYRRYRSADGRQEVETRLLRFKSRAMAQEFAQAETFKNGEGFGIDGDDSAKGYLMKPRQEAWTGRLVGVGYVGDVQYEITVFVKGTPDKSQLMDVMKRQRERLSDGG</sequence>
<proteinExistence type="predicted"/>
<dbReference type="RefSeq" id="WP_344637391.1">
    <property type="nucleotide sequence ID" value="NZ_BAAATR010000014.1"/>
</dbReference>
<organism evidence="2 3">
    <name type="scientific">Kitasatospora cystarginea</name>
    <dbReference type="NCBI Taxonomy" id="58350"/>
    <lineage>
        <taxon>Bacteria</taxon>
        <taxon>Bacillati</taxon>
        <taxon>Actinomycetota</taxon>
        <taxon>Actinomycetes</taxon>
        <taxon>Kitasatosporales</taxon>
        <taxon>Streptomycetaceae</taxon>
        <taxon>Kitasatospora</taxon>
    </lineage>
</organism>
<feature type="region of interest" description="Disordered" evidence="1">
    <location>
        <begin position="1"/>
        <end position="51"/>
    </location>
</feature>
<feature type="compositionally biased region" description="Low complexity" evidence="1">
    <location>
        <begin position="82"/>
        <end position="128"/>
    </location>
</feature>
<dbReference type="Proteomes" id="UP001500305">
    <property type="component" value="Unassembled WGS sequence"/>
</dbReference>
<protein>
    <recommendedName>
        <fullName evidence="4">Serine/arginine repetitive matrix protein 2</fullName>
    </recommendedName>
</protein>
<feature type="region of interest" description="Disordered" evidence="1">
    <location>
        <begin position="82"/>
        <end position="135"/>
    </location>
</feature>
<reference evidence="3" key="1">
    <citation type="journal article" date="2019" name="Int. J. Syst. Evol. Microbiol.">
        <title>The Global Catalogue of Microorganisms (GCM) 10K type strain sequencing project: providing services to taxonomists for standard genome sequencing and annotation.</title>
        <authorList>
            <consortium name="The Broad Institute Genomics Platform"/>
            <consortium name="The Broad Institute Genome Sequencing Center for Infectious Disease"/>
            <person name="Wu L."/>
            <person name="Ma J."/>
        </authorList>
    </citation>
    <scope>NUCLEOTIDE SEQUENCE [LARGE SCALE GENOMIC DNA]</scope>
    <source>
        <strain evidence="3">JCM 7356</strain>
    </source>
</reference>
<name>A0ABP5R297_9ACTN</name>
<evidence type="ECO:0000313" key="3">
    <source>
        <dbReference type="Proteomes" id="UP001500305"/>
    </source>
</evidence>
<keyword evidence="3" id="KW-1185">Reference proteome</keyword>
<dbReference type="EMBL" id="BAAATR010000014">
    <property type="protein sequence ID" value="GAA2249752.1"/>
    <property type="molecule type" value="Genomic_DNA"/>
</dbReference>
<accession>A0ABP5R297</accession>
<evidence type="ECO:0008006" key="4">
    <source>
        <dbReference type="Google" id="ProtNLM"/>
    </source>
</evidence>
<gene>
    <name evidence="2" type="ORF">GCM10010430_35650</name>
</gene>
<evidence type="ECO:0000256" key="1">
    <source>
        <dbReference type="SAM" id="MobiDB-lite"/>
    </source>
</evidence>
<comment type="caution">
    <text evidence="2">The sequence shown here is derived from an EMBL/GenBank/DDBJ whole genome shotgun (WGS) entry which is preliminary data.</text>
</comment>
<evidence type="ECO:0000313" key="2">
    <source>
        <dbReference type="EMBL" id="GAA2249752.1"/>
    </source>
</evidence>